<keyword evidence="5 12" id="KW-0812">Transmembrane</keyword>
<reference evidence="18" key="1">
    <citation type="submission" date="2021-03" db="EMBL/GenBank/DDBJ databases">
        <title>Assistant Professor.</title>
        <authorList>
            <person name="Huq M.A."/>
        </authorList>
    </citation>
    <scope>NUCLEOTIDE SEQUENCE [LARGE SCALE GENOMIC DNA]</scope>
    <source>
        <strain evidence="18">MAH-28</strain>
    </source>
</reference>
<dbReference type="Pfam" id="PF00593">
    <property type="entry name" value="TonB_dep_Rec_b-barrel"/>
    <property type="match status" value="1"/>
</dbReference>
<evidence type="ECO:0000256" key="6">
    <source>
        <dbReference type="ARBA" id="ARBA00022729"/>
    </source>
</evidence>
<dbReference type="SUPFAM" id="SSF56935">
    <property type="entry name" value="Porins"/>
    <property type="match status" value="1"/>
</dbReference>
<dbReference type="CDD" id="cd01347">
    <property type="entry name" value="ligand_gated_channel"/>
    <property type="match status" value="1"/>
</dbReference>
<evidence type="ECO:0000256" key="13">
    <source>
        <dbReference type="RuleBase" id="RU003357"/>
    </source>
</evidence>
<dbReference type="InterPro" id="IPR008969">
    <property type="entry name" value="CarboxyPept-like_regulatory"/>
</dbReference>
<dbReference type="InterPro" id="IPR036942">
    <property type="entry name" value="Beta-barrel_TonB_sf"/>
</dbReference>
<dbReference type="InterPro" id="IPR037066">
    <property type="entry name" value="Plug_dom_sf"/>
</dbReference>
<dbReference type="EMBL" id="JAGHKP010000001">
    <property type="protein sequence ID" value="MBO9152124.1"/>
    <property type="molecule type" value="Genomic_DNA"/>
</dbReference>
<keyword evidence="17" id="KW-0675">Receptor</keyword>
<dbReference type="Gene3D" id="2.40.170.20">
    <property type="entry name" value="TonB-dependent receptor, beta-barrel domain"/>
    <property type="match status" value="1"/>
</dbReference>
<evidence type="ECO:0000256" key="8">
    <source>
        <dbReference type="ARBA" id="ARBA00023065"/>
    </source>
</evidence>
<dbReference type="InterPro" id="IPR012910">
    <property type="entry name" value="Plug_dom"/>
</dbReference>
<proteinExistence type="inferred from homology"/>
<evidence type="ECO:0000259" key="15">
    <source>
        <dbReference type="Pfam" id="PF00593"/>
    </source>
</evidence>
<evidence type="ECO:0000256" key="14">
    <source>
        <dbReference type="SAM" id="SignalP"/>
    </source>
</evidence>
<dbReference type="Gene3D" id="2.60.40.1120">
    <property type="entry name" value="Carboxypeptidase-like, regulatory domain"/>
    <property type="match status" value="1"/>
</dbReference>
<dbReference type="SUPFAM" id="SSF49464">
    <property type="entry name" value="Carboxypeptidase regulatory domain-like"/>
    <property type="match status" value="1"/>
</dbReference>
<feature type="domain" description="TonB-dependent receptor-like beta-barrel" evidence="15">
    <location>
        <begin position="354"/>
        <end position="780"/>
    </location>
</feature>
<keyword evidence="8" id="KW-0406">Ion transport</keyword>
<gene>
    <name evidence="17" type="ORF">J7I43_07875</name>
</gene>
<evidence type="ECO:0000313" key="17">
    <source>
        <dbReference type="EMBL" id="MBO9152124.1"/>
    </source>
</evidence>
<dbReference type="InterPro" id="IPR000531">
    <property type="entry name" value="Beta-barrel_TonB"/>
</dbReference>
<keyword evidence="7" id="KW-0408">Iron</keyword>
<keyword evidence="9 13" id="KW-0798">TonB box</keyword>
<sequence>MIKRLLLLCTLLFAVTALFAQSTGFVKGTITTSDGKPAANVTVLIEQTKWGAISNEKGEYLIKNVRPGAWNLKVSAVAVITQVKQITVGSGETVDADFVLSANSAQLQEVTVSSRGPVKESNIVAKMPLKNLENAQVYNVVSAELLKQQNITTYDDAMRNVPGISRTWESTGRAGDGAAYFSLRGFDAQPALTNGFPGLVSGNLEAANVESIEVIKGPSGTLFGGSFYAYGGIINTITKKPYHTFGGEVAYTFGSFGLNRITADVNTPLSKTEKIALRVNTAYHTENSFQDAGFKKSFFISPALSYEVNDRLSFSLMAEILQEERAVAPVFFHSDRLTPLVFKDIQQLGLNDKLSFTSNDLTIRNPRFNVQGIMTYKLSDVWTSQTVVSRAQVRSDGYYSYIWDDAGGDEWFEHYIHNENQTTATTDVQQNFNADFKIGSLRNRLLVGLDYYGRKIVDNGGGWGVIRQVTPWGDARDIDPDNPVYLTRASVDNMLAGLDPAIGSNIENYSYSAYVSDVLNITPALNIMASLRADYFHTPGDGKKETVGDNFDQFALSPKFGIVYQPVLNKVSVFANYMNTFINVSPTEVWAEDPTDNTWKPTGNYTAMKPEQANQWEAGVKTDLFNNKLQAMVSYYDIRVSNRTLYPVNRTAVQGGEAGSKGFEVEVTAQPVHGLNILAGYSHNKTEVLEGEGNDFYSEKGRVIGGQGPQDLANLWATYKFSNGSLRNFGLGIGGNYAGEYLVIDNSVTGQFFLPGYALLNASMFYNADHFRFTFNLNNITNEQYYIGYWSVNPQKRRNFACSLAYKF</sequence>
<evidence type="ECO:0000256" key="12">
    <source>
        <dbReference type="PROSITE-ProRule" id="PRU01360"/>
    </source>
</evidence>
<feature type="chain" id="PRO_5046543581" evidence="14">
    <location>
        <begin position="21"/>
        <end position="808"/>
    </location>
</feature>
<dbReference type="Proteomes" id="UP000679126">
    <property type="component" value="Unassembled WGS sequence"/>
</dbReference>
<evidence type="ECO:0000313" key="18">
    <source>
        <dbReference type="Proteomes" id="UP000679126"/>
    </source>
</evidence>
<keyword evidence="11 12" id="KW-0998">Cell outer membrane</keyword>
<dbReference type="PANTHER" id="PTHR32552">
    <property type="entry name" value="FERRICHROME IRON RECEPTOR-RELATED"/>
    <property type="match status" value="1"/>
</dbReference>
<name>A0ABS3YDD9_9BACT</name>
<dbReference type="Pfam" id="PF13715">
    <property type="entry name" value="CarbopepD_reg_2"/>
    <property type="match status" value="1"/>
</dbReference>
<dbReference type="Pfam" id="PF07715">
    <property type="entry name" value="Plug"/>
    <property type="match status" value="1"/>
</dbReference>
<organism evidence="17 18">
    <name type="scientific">Chitinophaga chungangae</name>
    <dbReference type="NCBI Taxonomy" id="2821488"/>
    <lineage>
        <taxon>Bacteria</taxon>
        <taxon>Pseudomonadati</taxon>
        <taxon>Bacteroidota</taxon>
        <taxon>Chitinophagia</taxon>
        <taxon>Chitinophagales</taxon>
        <taxon>Chitinophagaceae</taxon>
        <taxon>Chitinophaga</taxon>
    </lineage>
</organism>
<dbReference type="InterPro" id="IPR039426">
    <property type="entry name" value="TonB-dep_rcpt-like"/>
</dbReference>
<keyword evidence="10 12" id="KW-0472">Membrane</keyword>
<evidence type="ECO:0000256" key="10">
    <source>
        <dbReference type="ARBA" id="ARBA00023136"/>
    </source>
</evidence>
<keyword evidence="18" id="KW-1185">Reference proteome</keyword>
<evidence type="ECO:0000256" key="7">
    <source>
        <dbReference type="ARBA" id="ARBA00023004"/>
    </source>
</evidence>
<evidence type="ECO:0000256" key="5">
    <source>
        <dbReference type="ARBA" id="ARBA00022692"/>
    </source>
</evidence>
<dbReference type="Gene3D" id="2.170.130.10">
    <property type="entry name" value="TonB-dependent receptor, plug domain"/>
    <property type="match status" value="1"/>
</dbReference>
<comment type="caution">
    <text evidence="17">The sequence shown here is derived from an EMBL/GenBank/DDBJ whole genome shotgun (WGS) entry which is preliminary data.</text>
</comment>
<keyword evidence="6 14" id="KW-0732">Signal</keyword>
<dbReference type="PANTHER" id="PTHR32552:SF68">
    <property type="entry name" value="FERRICHROME OUTER MEMBRANE TRANSPORTER_PHAGE RECEPTOR"/>
    <property type="match status" value="1"/>
</dbReference>
<evidence type="ECO:0000256" key="1">
    <source>
        <dbReference type="ARBA" id="ARBA00004571"/>
    </source>
</evidence>
<evidence type="ECO:0000256" key="11">
    <source>
        <dbReference type="ARBA" id="ARBA00023237"/>
    </source>
</evidence>
<evidence type="ECO:0000256" key="3">
    <source>
        <dbReference type="ARBA" id="ARBA00022452"/>
    </source>
</evidence>
<keyword evidence="3 12" id="KW-1134">Transmembrane beta strand</keyword>
<protein>
    <submittedName>
        <fullName evidence="17">TonB-dependent receptor</fullName>
    </submittedName>
</protein>
<keyword evidence="2 12" id="KW-0813">Transport</keyword>
<dbReference type="RefSeq" id="WP_209144976.1">
    <property type="nucleotide sequence ID" value="NZ_JAGHKP010000001.1"/>
</dbReference>
<keyword evidence="4" id="KW-0410">Iron transport</keyword>
<accession>A0ABS3YDD9</accession>
<evidence type="ECO:0000259" key="16">
    <source>
        <dbReference type="Pfam" id="PF07715"/>
    </source>
</evidence>
<feature type="signal peptide" evidence="14">
    <location>
        <begin position="1"/>
        <end position="20"/>
    </location>
</feature>
<comment type="similarity">
    <text evidence="12 13">Belongs to the TonB-dependent receptor family.</text>
</comment>
<dbReference type="PROSITE" id="PS52016">
    <property type="entry name" value="TONB_DEPENDENT_REC_3"/>
    <property type="match status" value="1"/>
</dbReference>
<feature type="domain" description="TonB-dependent receptor plug" evidence="16">
    <location>
        <begin position="133"/>
        <end position="225"/>
    </location>
</feature>
<evidence type="ECO:0000256" key="2">
    <source>
        <dbReference type="ARBA" id="ARBA00022448"/>
    </source>
</evidence>
<evidence type="ECO:0000256" key="9">
    <source>
        <dbReference type="ARBA" id="ARBA00023077"/>
    </source>
</evidence>
<evidence type="ECO:0000256" key="4">
    <source>
        <dbReference type="ARBA" id="ARBA00022496"/>
    </source>
</evidence>
<comment type="subcellular location">
    <subcellularLocation>
        <location evidence="1 12">Cell outer membrane</location>
        <topology evidence="1 12">Multi-pass membrane protein</topology>
    </subcellularLocation>
</comment>